<comment type="similarity">
    <text evidence="2">Belongs to the MipA/OmpV family.</text>
</comment>
<keyword evidence="8" id="KW-1185">Reference proteome</keyword>
<keyword evidence="5" id="KW-0998">Cell outer membrane</keyword>
<organism evidence="7 8">
    <name type="scientific">Aurantiacibacter gilvus</name>
    <dbReference type="NCBI Taxonomy" id="3139141"/>
    <lineage>
        <taxon>Bacteria</taxon>
        <taxon>Pseudomonadati</taxon>
        <taxon>Pseudomonadota</taxon>
        <taxon>Alphaproteobacteria</taxon>
        <taxon>Sphingomonadales</taxon>
        <taxon>Erythrobacteraceae</taxon>
        <taxon>Aurantiacibacter</taxon>
    </lineage>
</organism>
<evidence type="ECO:0000256" key="3">
    <source>
        <dbReference type="ARBA" id="ARBA00022729"/>
    </source>
</evidence>
<dbReference type="PANTHER" id="PTHR38776">
    <property type="entry name" value="MLTA-INTERACTING PROTEIN-RELATED"/>
    <property type="match status" value="1"/>
</dbReference>
<dbReference type="PANTHER" id="PTHR38776:SF1">
    <property type="entry name" value="MLTA-INTERACTING PROTEIN-RELATED"/>
    <property type="match status" value="1"/>
</dbReference>
<dbReference type="EMBL" id="JBBYHV010000002">
    <property type="protein sequence ID" value="MEL1251263.1"/>
    <property type="molecule type" value="Genomic_DNA"/>
</dbReference>
<accession>A0ABU9IFR3</accession>
<feature type="signal peptide" evidence="6">
    <location>
        <begin position="1"/>
        <end position="23"/>
    </location>
</feature>
<sequence length="293" mass="30317">MKNIPNPVLFPLIAMALPTAALAQENGDEAAPPVSMEDSVFAGDYLSVGAGVAISPSYTGSDDYVFNILPIVQGSLGGVEISPRAAGVTLDFVQDPAQGVGLDLGVSARLRSNRAMQITDDVVELYGELDRAVEVGPHFGARIPQVLNPYDSLTIGTDVMWDIAGAHDGMVVNPSVTYFTPLSQAVVASLSVSAEWADENFHDYYFSVSDAAYAGPGAAPLTEFDADGGGFTSAGVNLLVGIDLDGDVTNGGLGLVVIGGYSRVLGDAADTPFTSIRGSKDQFLGAVGIGYTF</sequence>
<reference evidence="7 8" key="1">
    <citation type="submission" date="2024-04" db="EMBL/GenBank/DDBJ databases">
        <title>Aurantiacibacter sp. DGU6 16S ribosomal RNA gene Genome sequencing and assembly.</title>
        <authorList>
            <person name="Park S."/>
        </authorList>
    </citation>
    <scope>NUCLEOTIDE SEQUENCE [LARGE SCALE GENOMIC DNA]</scope>
    <source>
        <strain evidence="7 8">DGU6</strain>
    </source>
</reference>
<proteinExistence type="inferred from homology"/>
<comment type="subcellular location">
    <subcellularLocation>
        <location evidence="1">Cell outer membrane</location>
    </subcellularLocation>
</comment>
<protein>
    <submittedName>
        <fullName evidence="7">MipA/OmpV family protein</fullName>
    </submittedName>
</protein>
<dbReference type="InterPro" id="IPR010583">
    <property type="entry name" value="MipA"/>
</dbReference>
<evidence type="ECO:0000256" key="1">
    <source>
        <dbReference type="ARBA" id="ARBA00004442"/>
    </source>
</evidence>
<evidence type="ECO:0000256" key="2">
    <source>
        <dbReference type="ARBA" id="ARBA00005722"/>
    </source>
</evidence>
<keyword evidence="3 6" id="KW-0732">Signal</keyword>
<evidence type="ECO:0000256" key="4">
    <source>
        <dbReference type="ARBA" id="ARBA00023136"/>
    </source>
</evidence>
<dbReference type="Proteomes" id="UP001497045">
    <property type="component" value="Unassembled WGS sequence"/>
</dbReference>
<name>A0ABU9IFR3_9SPHN</name>
<evidence type="ECO:0000256" key="6">
    <source>
        <dbReference type="SAM" id="SignalP"/>
    </source>
</evidence>
<evidence type="ECO:0000313" key="8">
    <source>
        <dbReference type="Proteomes" id="UP001497045"/>
    </source>
</evidence>
<feature type="chain" id="PRO_5046985491" evidence="6">
    <location>
        <begin position="24"/>
        <end position="293"/>
    </location>
</feature>
<evidence type="ECO:0000313" key="7">
    <source>
        <dbReference type="EMBL" id="MEL1251263.1"/>
    </source>
</evidence>
<dbReference type="Pfam" id="PF06629">
    <property type="entry name" value="MipA"/>
    <property type="match status" value="1"/>
</dbReference>
<evidence type="ECO:0000256" key="5">
    <source>
        <dbReference type="ARBA" id="ARBA00023237"/>
    </source>
</evidence>
<dbReference type="RefSeq" id="WP_341673822.1">
    <property type="nucleotide sequence ID" value="NZ_JBBYHV010000002.1"/>
</dbReference>
<keyword evidence="4" id="KW-0472">Membrane</keyword>
<comment type="caution">
    <text evidence="7">The sequence shown here is derived from an EMBL/GenBank/DDBJ whole genome shotgun (WGS) entry which is preliminary data.</text>
</comment>
<gene>
    <name evidence="7" type="ORF">AAEO60_11325</name>
</gene>